<evidence type="ECO:0000259" key="7">
    <source>
        <dbReference type="PROSITE" id="PS50011"/>
    </source>
</evidence>
<keyword evidence="4 5" id="KW-0067">ATP-binding</keyword>
<dbReference type="EMBL" id="CP071090">
    <property type="protein sequence ID" value="QSQ24131.1"/>
    <property type="molecule type" value="Genomic_DNA"/>
</dbReference>
<keyword evidence="9" id="KW-1185">Reference proteome</keyword>
<feature type="region of interest" description="Disordered" evidence="6">
    <location>
        <begin position="57"/>
        <end position="76"/>
    </location>
</feature>
<dbReference type="Pfam" id="PF00069">
    <property type="entry name" value="Pkinase"/>
    <property type="match status" value="1"/>
</dbReference>
<dbReference type="Gene3D" id="1.10.10.1320">
    <property type="entry name" value="Anti-sigma factor, zinc-finger domain"/>
    <property type="match status" value="1"/>
</dbReference>
<protein>
    <submittedName>
        <fullName evidence="8">Protein kinase</fullName>
    </submittedName>
</protein>
<sequence>MNPLPRPPMPVCPDENLLAAFATGSLSGAKVPGVEAHLSGCADCRALVAAVAAEASHPGTGEWEAPTRQDTGAPTQWDARREETLPPGTQLGPYLVRGVLGMGGMGVVYAADDPRLGRRVALKLLRPLREGAEEEGRARLHREAQAMARLSHPNVLPIFELGTAEGRDFLAMEWVEGTTLANWLRERERPWREVLEVFLAAGAGLAAAHRAGLVHRDFKPSNVLVGLDGRVRVSDFGLARHGTEEQRAVTSGASDEAAPEEAHALTQRGRVPGTPAYMSPEQRAGRAVDARSDQYSFCVALHEALQGERPSSASAPAPRRALQRGTRTPDLPKHVRAALARGLAKAPEERFPSMDALMTVLSRPAPSRLHRLGGATVVLMGVGIGLFLWKQPSRSEPPDAKVQAAPVAAERDAPPNPLISLRIGEVKELRIPDIQRMAVGEPTIMEIEMLGGGVLRLTGRTVGSTHLVIWSNESSEMQLYTLSVTAH</sequence>
<dbReference type="InterPro" id="IPR000719">
    <property type="entry name" value="Prot_kinase_dom"/>
</dbReference>
<dbReference type="PROSITE" id="PS50011">
    <property type="entry name" value="PROTEIN_KINASE_DOM"/>
    <property type="match status" value="1"/>
</dbReference>
<feature type="domain" description="Protein kinase" evidence="7">
    <location>
        <begin position="94"/>
        <end position="361"/>
    </location>
</feature>
<feature type="compositionally biased region" description="Low complexity" evidence="6">
    <location>
        <begin position="309"/>
        <end position="320"/>
    </location>
</feature>
<dbReference type="SUPFAM" id="SSF56112">
    <property type="entry name" value="Protein kinase-like (PK-like)"/>
    <property type="match status" value="1"/>
</dbReference>
<dbReference type="PANTHER" id="PTHR43289">
    <property type="entry name" value="MITOGEN-ACTIVATED PROTEIN KINASE KINASE KINASE 20-RELATED"/>
    <property type="match status" value="1"/>
</dbReference>
<keyword evidence="2 5" id="KW-0547">Nucleotide-binding</keyword>
<evidence type="ECO:0000313" key="9">
    <source>
        <dbReference type="Proteomes" id="UP000662747"/>
    </source>
</evidence>
<feature type="binding site" evidence="5">
    <location>
        <position position="123"/>
    </location>
    <ligand>
        <name>ATP</name>
        <dbReference type="ChEBI" id="CHEBI:30616"/>
    </ligand>
</feature>
<keyword evidence="1" id="KW-0808">Transferase</keyword>
<evidence type="ECO:0000256" key="6">
    <source>
        <dbReference type="SAM" id="MobiDB-lite"/>
    </source>
</evidence>
<name>A0ABX7NYX7_9BACT</name>
<evidence type="ECO:0000256" key="3">
    <source>
        <dbReference type="ARBA" id="ARBA00022777"/>
    </source>
</evidence>
<dbReference type="RefSeq" id="WP_206725697.1">
    <property type="nucleotide sequence ID" value="NZ_CP071090.1"/>
</dbReference>
<dbReference type="InterPro" id="IPR008271">
    <property type="entry name" value="Ser/Thr_kinase_AS"/>
</dbReference>
<feature type="region of interest" description="Disordered" evidence="6">
    <location>
        <begin position="243"/>
        <end position="280"/>
    </location>
</feature>
<dbReference type="InterPro" id="IPR017441">
    <property type="entry name" value="Protein_kinase_ATP_BS"/>
</dbReference>
<dbReference type="Pfam" id="PF13629">
    <property type="entry name" value="T2SS-T3SS_pil_N"/>
    <property type="match status" value="1"/>
</dbReference>
<proteinExistence type="predicted"/>
<dbReference type="GO" id="GO:0016301">
    <property type="term" value="F:kinase activity"/>
    <property type="evidence" value="ECO:0007669"/>
    <property type="project" value="UniProtKB-KW"/>
</dbReference>
<evidence type="ECO:0000256" key="1">
    <source>
        <dbReference type="ARBA" id="ARBA00022679"/>
    </source>
</evidence>
<dbReference type="PANTHER" id="PTHR43289:SF34">
    <property type="entry name" value="SERINE_THREONINE-PROTEIN KINASE YBDM-RELATED"/>
    <property type="match status" value="1"/>
</dbReference>
<evidence type="ECO:0000256" key="5">
    <source>
        <dbReference type="PROSITE-ProRule" id="PRU10141"/>
    </source>
</evidence>
<dbReference type="InterPro" id="IPR011009">
    <property type="entry name" value="Kinase-like_dom_sf"/>
</dbReference>
<feature type="region of interest" description="Disordered" evidence="6">
    <location>
        <begin position="307"/>
        <end position="328"/>
    </location>
</feature>
<gene>
    <name evidence="8" type="ORF">JY651_03925</name>
</gene>
<dbReference type="CDD" id="cd14014">
    <property type="entry name" value="STKc_PknB_like"/>
    <property type="match status" value="1"/>
</dbReference>
<dbReference type="InterPro" id="IPR041916">
    <property type="entry name" value="Anti_sigma_zinc_sf"/>
</dbReference>
<evidence type="ECO:0000256" key="4">
    <source>
        <dbReference type="ARBA" id="ARBA00022840"/>
    </source>
</evidence>
<evidence type="ECO:0000256" key="2">
    <source>
        <dbReference type="ARBA" id="ARBA00022741"/>
    </source>
</evidence>
<dbReference type="Gene3D" id="1.10.510.10">
    <property type="entry name" value="Transferase(Phosphotransferase) domain 1"/>
    <property type="match status" value="1"/>
</dbReference>
<dbReference type="Proteomes" id="UP000662747">
    <property type="component" value="Chromosome"/>
</dbReference>
<accession>A0ABX7NYX7</accession>
<dbReference type="Gene3D" id="3.30.200.20">
    <property type="entry name" value="Phosphorylase Kinase, domain 1"/>
    <property type="match status" value="1"/>
</dbReference>
<evidence type="ECO:0000313" key="8">
    <source>
        <dbReference type="EMBL" id="QSQ24131.1"/>
    </source>
</evidence>
<reference evidence="8 9" key="1">
    <citation type="submission" date="2021-02" db="EMBL/GenBank/DDBJ databases">
        <title>De Novo genome assembly of isolated myxobacteria.</title>
        <authorList>
            <person name="Stevens D.C."/>
        </authorList>
    </citation>
    <scope>NUCLEOTIDE SEQUENCE [LARGE SCALE GENOMIC DNA]</scope>
    <source>
        <strain evidence="9">SCPEA02</strain>
    </source>
</reference>
<keyword evidence="3 8" id="KW-0418">Kinase</keyword>
<dbReference type="PROSITE" id="PS00108">
    <property type="entry name" value="PROTEIN_KINASE_ST"/>
    <property type="match status" value="1"/>
</dbReference>
<dbReference type="InterPro" id="IPR032789">
    <property type="entry name" value="T2SS-T3SS_pil_N"/>
</dbReference>
<organism evidence="8 9">
    <name type="scientific">Pyxidicoccus parkwayensis</name>
    <dbReference type="NCBI Taxonomy" id="2813578"/>
    <lineage>
        <taxon>Bacteria</taxon>
        <taxon>Pseudomonadati</taxon>
        <taxon>Myxococcota</taxon>
        <taxon>Myxococcia</taxon>
        <taxon>Myxococcales</taxon>
        <taxon>Cystobacterineae</taxon>
        <taxon>Myxococcaceae</taxon>
        <taxon>Pyxidicoccus</taxon>
    </lineage>
</organism>
<dbReference type="PROSITE" id="PS00107">
    <property type="entry name" value="PROTEIN_KINASE_ATP"/>
    <property type="match status" value="1"/>
</dbReference>